<gene>
    <name evidence="1" type="ORF">RNC47_11855</name>
</gene>
<proteinExistence type="predicted"/>
<reference evidence="2" key="1">
    <citation type="submission" date="2023-07" db="EMBL/GenBank/DDBJ databases">
        <title>30 novel species of actinomycetes from the DSMZ collection.</title>
        <authorList>
            <person name="Nouioui I."/>
        </authorList>
    </citation>
    <scope>NUCLEOTIDE SEQUENCE [LARGE SCALE GENOMIC DNA]</scope>
    <source>
        <strain evidence="2">DSM 44918</strain>
    </source>
</reference>
<keyword evidence="2" id="KW-1185">Reference proteome</keyword>
<comment type="caution">
    <text evidence="1">The sequence shown here is derived from an EMBL/GenBank/DDBJ whole genome shotgun (WGS) entry which is preliminary data.</text>
</comment>
<accession>A0ABU2LN64</accession>
<evidence type="ECO:0000313" key="1">
    <source>
        <dbReference type="EMBL" id="MDT0319030.1"/>
    </source>
</evidence>
<evidence type="ECO:0000313" key="2">
    <source>
        <dbReference type="Proteomes" id="UP001183420"/>
    </source>
</evidence>
<dbReference type="Proteomes" id="UP001183420">
    <property type="component" value="Unassembled WGS sequence"/>
</dbReference>
<dbReference type="RefSeq" id="WP_311598058.1">
    <property type="nucleotide sequence ID" value="NZ_JAVREM010000010.1"/>
</dbReference>
<sequence>MSFAHLPQPPASPGEAALLPLLAALATEDRGKPLVEAQLAVLEAALLLARAAEAETRQPPADCLEPLTAALGSVRAAVHATSHALIRTRDGLRSPHPSS</sequence>
<organism evidence="1 2">
    <name type="scientific">Streptomyces millisiae</name>
    <dbReference type="NCBI Taxonomy" id="3075542"/>
    <lineage>
        <taxon>Bacteria</taxon>
        <taxon>Bacillati</taxon>
        <taxon>Actinomycetota</taxon>
        <taxon>Actinomycetes</taxon>
        <taxon>Kitasatosporales</taxon>
        <taxon>Streptomycetaceae</taxon>
        <taxon>Streptomyces</taxon>
    </lineage>
</organism>
<protein>
    <submittedName>
        <fullName evidence="1">Uncharacterized protein</fullName>
    </submittedName>
</protein>
<name>A0ABU2LN64_9ACTN</name>
<dbReference type="EMBL" id="JAVREM010000010">
    <property type="protein sequence ID" value="MDT0319030.1"/>
    <property type="molecule type" value="Genomic_DNA"/>
</dbReference>